<evidence type="ECO:0000313" key="2">
    <source>
        <dbReference type="Proteomes" id="UP000251241"/>
    </source>
</evidence>
<dbReference type="InterPro" id="IPR024078">
    <property type="entry name" value="LmbE-like_dom_sf"/>
</dbReference>
<name>A0A2X2JEL3_SPHMU</name>
<dbReference type="GeneID" id="97179651"/>
<sequence>MAMEFLAQQAQTQHLNQAFSGKKQMMMRGLSMLKISDRVLYTGAHPDDENNKLLTFLSQDQVVDTAYLSVTRGEGGQNFIGREKGLDLGVLRVQESLAAREIEGTKQFFTRAKDFGFAKSVDETLARWDENGVLADMV</sequence>
<dbReference type="Pfam" id="PF02585">
    <property type="entry name" value="PIG-L"/>
    <property type="match status" value="1"/>
</dbReference>
<dbReference type="EMBL" id="UAUU01000011">
    <property type="protein sequence ID" value="SPZ92767.1"/>
    <property type="molecule type" value="Genomic_DNA"/>
</dbReference>
<proteinExistence type="predicted"/>
<gene>
    <name evidence="1" type="ORF">NCTC11343_04748</name>
</gene>
<dbReference type="Proteomes" id="UP000251241">
    <property type="component" value="Unassembled WGS sequence"/>
</dbReference>
<dbReference type="InterPro" id="IPR003737">
    <property type="entry name" value="GlcNAc_PI_deacetylase-related"/>
</dbReference>
<dbReference type="Gene3D" id="3.40.50.10320">
    <property type="entry name" value="LmbE-like"/>
    <property type="match status" value="1"/>
</dbReference>
<dbReference type="SUPFAM" id="SSF102588">
    <property type="entry name" value="LmbE-like"/>
    <property type="match status" value="1"/>
</dbReference>
<reference evidence="1 2" key="1">
    <citation type="submission" date="2018-06" db="EMBL/GenBank/DDBJ databases">
        <authorList>
            <consortium name="Pathogen Informatics"/>
            <person name="Doyle S."/>
        </authorList>
    </citation>
    <scope>NUCLEOTIDE SEQUENCE [LARGE SCALE GENOMIC DNA]</scope>
    <source>
        <strain evidence="1 2">NCTC11343</strain>
    </source>
</reference>
<evidence type="ECO:0000313" key="1">
    <source>
        <dbReference type="EMBL" id="SPZ92767.1"/>
    </source>
</evidence>
<dbReference type="RefSeq" id="WP_112376018.1">
    <property type="nucleotide sequence ID" value="NZ_CP069793.1"/>
</dbReference>
<dbReference type="AlphaFoldDB" id="A0A2X2JEL3"/>
<protein>
    <submittedName>
        <fullName evidence="1">Uncharacterized proteins, LmbE homologs</fullName>
    </submittedName>
</protein>
<accession>A0A2X2JEL3</accession>
<organism evidence="1 2">
    <name type="scientific">Sphingobacterium multivorum</name>
    <dbReference type="NCBI Taxonomy" id="28454"/>
    <lineage>
        <taxon>Bacteria</taxon>
        <taxon>Pseudomonadati</taxon>
        <taxon>Bacteroidota</taxon>
        <taxon>Sphingobacteriia</taxon>
        <taxon>Sphingobacteriales</taxon>
        <taxon>Sphingobacteriaceae</taxon>
        <taxon>Sphingobacterium</taxon>
    </lineage>
</organism>